<sequence length="224" mass="24421">MSTMMMETMTIGPSMYTVAASVSLVAPAPSGVPDIHDASRSKIVIKPRLKEYVRKQREIRRTLACFTSLDDSTPVESKTVPSSSSNHIPTYKNADETQPSQLHQSDRPNQSTKVHSGHIKKSKVANQTLARIAYASRPKIIPTAPHALRTILTPTQVTELVPVLSVDPIPVTIPSTSVIAPSLRRGQSCICPNPEACLYCRFLALADMFCAIVAAREQKLSMGK</sequence>
<dbReference type="OrthoDB" id="3061550at2759"/>
<dbReference type="AlphaFoldDB" id="A0A9P6CE33"/>
<feature type="region of interest" description="Disordered" evidence="1">
    <location>
        <begin position="71"/>
        <end position="120"/>
    </location>
</feature>
<organism evidence="2 3">
    <name type="scientific">Collybia nuda</name>
    <dbReference type="NCBI Taxonomy" id="64659"/>
    <lineage>
        <taxon>Eukaryota</taxon>
        <taxon>Fungi</taxon>
        <taxon>Dikarya</taxon>
        <taxon>Basidiomycota</taxon>
        <taxon>Agaricomycotina</taxon>
        <taxon>Agaricomycetes</taxon>
        <taxon>Agaricomycetidae</taxon>
        <taxon>Agaricales</taxon>
        <taxon>Tricholomatineae</taxon>
        <taxon>Clitocybaceae</taxon>
        <taxon>Collybia</taxon>
    </lineage>
</organism>
<evidence type="ECO:0000313" key="3">
    <source>
        <dbReference type="Proteomes" id="UP000807353"/>
    </source>
</evidence>
<protein>
    <submittedName>
        <fullName evidence="2">Uncharacterized protein</fullName>
    </submittedName>
</protein>
<dbReference type="Proteomes" id="UP000807353">
    <property type="component" value="Unassembled WGS sequence"/>
</dbReference>
<evidence type="ECO:0000256" key="1">
    <source>
        <dbReference type="SAM" id="MobiDB-lite"/>
    </source>
</evidence>
<gene>
    <name evidence="2" type="ORF">BDZ94DRAFT_1322611</name>
</gene>
<reference evidence="2" key="1">
    <citation type="submission" date="2020-11" db="EMBL/GenBank/DDBJ databases">
        <authorList>
            <consortium name="DOE Joint Genome Institute"/>
            <person name="Ahrendt S."/>
            <person name="Riley R."/>
            <person name="Andreopoulos W."/>
            <person name="Labutti K."/>
            <person name="Pangilinan J."/>
            <person name="Ruiz-Duenas F.J."/>
            <person name="Barrasa J.M."/>
            <person name="Sanchez-Garcia M."/>
            <person name="Camarero S."/>
            <person name="Miyauchi S."/>
            <person name="Serrano A."/>
            <person name="Linde D."/>
            <person name="Babiker R."/>
            <person name="Drula E."/>
            <person name="Ayuso-Fernandez I."/>
            <person name="Pacheco R."/>
            <person name="Padilla G."/>
            <person name="Ferreira P."/>
            <person name="Barriuso J."/>
            <person name="Kellner H."/>
            <person name="Castanera R."/>
            <person name="Alfaro M."/>
            <person name="Ramirez L."/>
            <person name="Pisabarro A.G."/>
            <person name="Kuo A."/>
            <person name="Tritt A."/>
            <person name="Lipzen A."/>
            <person name="He G."/>
            <person name="Yan M."/>
            <person name="Ng V."/>
            <person name="Cullen D."/>
            <person name="Martin F."/>
            <person name="Rosso M.-N."/>
            <person name="Henrissat B."/>
            <person name="Hibbett D."/>
            <person name="Martinez A.T."/>
            <person name="Grigoriev I.V."/>
        </authorList>
    </citation>
    <scope>NUCLEOTIDE SEQUENCE</scope>
    <source>
        <strain evidence="2">CBS 247.69</strain>
    </source>
</reference>
<proteinExistence type="predicted"/>
<feature type="compositionally biased region" description="Polar residues" evidence="1">
    <location>
        <begin position="71"/>
        <end position="88"/>
    </location>
</feature>
<accession>A0A9P6CE33</accession>
<evidence type="ECO:0000313" key="2">
    <source>
        <dbReference type="EMBL" id="KAF9462427.1"/>
    </source>
</evidence>
<dbReference type="EMBL" id="MU150272">
    <property type="protein sequence ID" value="KAF9462427.1"/>
    <property type="molecule type" value="Genomic_DNA"/>
</dbReference>
<feature type="compositionally biased region" description="Polar residues" evidence="1">
    <location>
        <begin position="96"/>
        <end position="114"/>
    </location>
</feature>
<keyword evidence="3" id="KW-1185">Reference proteome</keyword>
<name>A0A9P6CE33_9AGAR</name>
<comment type="caution">
    <text evidence="2">The sequence shown here is derived from an EMBL/GenBank/DDBJ whole genome shotgun (WGS) entry which is preliminary data.</text>
</comment>